<evidence type="ECO:0000256" key="2">
    <source>
        <dbReference type="ARBA" id="ARBA00005982"/>
    </source>
</evidence>
<name>A0A5C5XHI0_9PLAN</name>
<dbReference type="InterPro" id="IPR036259">
    <property type="entry name" value="MFS_trans_sf"/>
</dbReference>
<feature type="transmembrane region" description="Helical" evidence="6">
    <location>
        <begin position="126"/>
        <end position="146"/>
    </location>
</feature>
<evidence type="ECO:0000256" key="1">
    <source>
        <dbReference type="ARBA" id="ARBA00004141"/>
    </source>
</evidence>
<feature type="transmembrane region" description="Helical" evidence="6">
    <location>
        <begin position="321"/>
        <end position="338"/>
    </location>
</feature>
<accession>A0A5C5XHI0</accession>
<dbReference type="RefSeq" id="WP_146504286.1">
    <property type="nucleotide sequence ID" value="NZ_SJPG01000001.1"/>
</dbReference>
<dbReference type="InterPro" id="IPR000109">
    <property type="entry name" value="POT_fam"/>
</dbReference>
<comment type="subcellular location">
    <subcellularLocation>
        <location evidence="1">Membrane</location>
        <topology evidence="1">Multi-pass membrane protein</topology>
    </subcellularLocation>
</comment>
<organism evidence="7 8">
    <name type="scientific">Rubinisphaera italica</name>
    <dbReference type="NCBI Taxonomy" id="2527969"/>
    <lineage>
        <taxon>Bacteria</taxon>
        <taxon>Pseudomonadati</taxon>
        <taxon>Planctomycetota</taxon>
        <taxon>Planctomycetia</taxon>
        <taxon>Planctomycetales</taxon>
        <taxon>Planctomycetaceae</taxon>
        <taxon>Rubinisphaera</taxon>
    </lineage>
</organism>
<proteinExistence type="inferred from homology"/>
<reference evidence="7 8" key="1">
    <citation type="submission" date="2019-02" db="EMBL/GenBank/DDBJ databases">
        <title>Deep-cultivation of Planctomycetes and their phenomic and genomic characterization uncovers novel biology.</title>
        <authorList>
            <person name="Wiegand S."/>
            <person name="Jogler M."/>
            <person name="Boedeker C."/>
            <person name="Pinto D."/>
            <person name="Vollmers J."/>
            <person name="Rivas-Marin E."/>
            <person name="Kohn T."/>
            <person name="Peeters S.H."/>
            <person name="Heuer A."/>
            <person name="Rast P."/>
            <person name="Oberbeckmann S."/>
            <person name="Bunk B."/>
            <person name="Jeske O."/>
            <person name="Meyerdierks A."/>
            <person name="Storesund J.E."/>
            <person name="Kallscheuer N."/>
            <person name="Luecker S."/>
            <person name="Lage O.M."/>
            <person name="Pohl T."/>
            <person name="Merkel B.J."/>
            <person name="Hornburger P."/>
            <person name="Mueller R.-W."/>
            <person name="Bruemmer F."/>
            <person name="Labrenz M."/>
            <person name="Spormann A.M."/>
            <person name="Op Den Camp H."/>
            <person name="Overmann J."/>
            <person name="Amann R."/>
            <person name="Jetten M.S.M."/>
            <person name="Mascher T."/>
            <person name="Medema M.H."/>
            <person name="Devos D.P."/>
            <person name="Kaster A.-K."/>
            <person name="Ovreas L."/>
            <person name="Rohde M."/>
            <person name="Galperin M.Y."/>
            <person name="Jogler C."/>
        </authorList>
    </citation>
    <scope>NUCLEOTIDE SEQUENCE [LARGE SCALE GENOMIC DNA]</scope>
    <source>
        <strain evidence="7 8">Pan54</strain>
    </source>
</reference>
<feature type="transmembrane region" description="Helical" evidence="6">
    <location>
        <begin position="386"/>
        <end position="403"/>
    </location>
</feature>
<feature type="transmembrane region" description="Helical" evidence="6">
    <location>
        <begin position="350"/>
        <end position="374"/>
    </location>
</feature>
<feature type="transmembrane region" description="Helical" evidence="6">
    <location>
        <begin position="194"/>
        <end position="215"/>
    </location>
</feature>
<dbReference type="GO" id="GO:0022857">
    <property type="term" value="F:transmembrane transporter activity"/>
    <property type="evidence" value="ECO:0007669"/>
    <property type="project" value="InterPro"/>
</dbReference>
<feature type="transmembrane region" description="Helical" evidence="6">
    <location>
        <begin position="71"/>
        <end position="90"/>
    </location>
</feature>
<evidence type="ECO:0000256" key="4">
    <source>
        <dbReference type="ARBA" id="ARBA00022989"/>
    </source>
</evidence>
<dbReference type="AlphaFoldDB" id="A0A5C5XHI0"/>
<dbReference type="EMBL" id="SJPG01000001">
    <property type="protein sequence ID" value="TWT62430.1"/>
    <property type="molecule type" value="Genomic_DNA"/>
</dbReference>
<gene>
    <name evidence="7" type="primary">dtpT</name>
    <name evidence="7" type="ORF">Pan54_31720</name>
</gene>
<dbReference type="SUPFAM" id="SSF103473">
    <property type="entry name" value="MFS general substrate transporter"/>
    <property type="match status" value="1"/>
</dbReference>
<evidence type="ECO:0000256" key="5">
    <source>
        <dbReference type="ARBA" id="ARBA00023136"/>
    </source>
</evidence>
<keyword evidence="5 6" id="KW-0472">Membrane</keyword>
<dbReference type="CDD" id="cd17347">
    <property type="entry name" value="MFS_SLC15A1_2_like"/>
    <property type="match status" value="1"/>
</dbReference>
<feature type="transmembrane region" description="Helical" evidence="6">
    <location>
        <begin position="236"/>
        <end position="258"/>
    </location>
</feature>
<feature type="transmembrane region" description="Helical" evidence="6">
    <location>
        <begin position="167"/>
        <end position="188"/>
    </location>
</feature>
<evidence type="ECO:0000256" key="3">
    <source>
        <dbReference type="ARBA" id="ARBA00022692"/>
    </source>
</evidence>
<dbReference type="PANTHER" id="PTHR11654">
    <property type="entry name" value="OLIGOPEPTIDE TRANSPORTER-RELATED"/>
    <property type="match status" value="1"/>
</dbReference>
<feature type="transmembrane region" description="Helical" evidence="6">
    <location>
        <begin position="97"/>
        <end position="114"/>
    </location>
</feature>
<feature type="transmembrane region" description="Helical" evidence="6">
    <location>
        <begin position="288"/>
        <end position="309"/>
    </location>
</feature>
<evidence type="ECO:0000313" key="8">
    <source>
        <dbReference type="Proteomes" id="UP000316095"/>
    </source>
</evidence>
<evidence type="ECO:0000256" key="6">
    <source>
        <dbReference type="SAM" id="Phobius"/>
    </source>
</evidence>
<keyword evidence="3 6" id="KW-0812">Transmembrane</keyword>
<keyword evidence="4 6" id="KW-1133">Transmembrane helix</keyword>
<dbReference type="Pfam" id="PF00854">
    <property type="entry name" value="PTR2"/>
    <property type="match status" value="2"/>
</dbReference>
<protein>
    <submittedName>
        <fullName evidence="7">Di-/tripeptide transporter</fullName>
    </submittedName>
</protein>
<dbReference type="GO" id="GO:0016020">
    <property type="term" value="C:membrane"/>
    <property type="evidence" value="ECO:0007669"/>
    <property type="project" value="UniProtKB-SubCell"/>
</dbReference>
<comment type="caution">
    <text evidence="7">The sequence shown here is derived from an EMBL/GenBank/DDBJ whole genome shotgun (WGS) entry which is preliminary data.</text>
</comment>
<dbReference type="Proteomes" id="UP000316095">
    <property type="component" value="Unassembled WGS sequence"/>
</dbReference>
<keyword evidence="8" id="KW-1185">Reference proteome</keyword>
<feature type="transmembrane region" description="Helical" evidence="6">
    <location>
        <begin position="33"/>
        <end position="51"/>
    </location>
</feature>
<feature type="transmembrane region" description="Helical" evidence="6">
    <location>
        <begin position="423"/>
        <end position="445"/>
    </location>
</feature>
<dbReference type="Gene3D" id="1.20.1250.20">
    <property type="entry name" value="MFS general substrate transporter like domains"/>
    <property type="match status" value="2"/>
</dbReference>
<sequence length="477" mass="53515">MDGKKHHATAPYDIETMPPGIPYIVGNEAAERFSYYGMKAILTIFMTKYLIDVTGEPDPMSKEVAREWLHNFGSAVYFFPIIGAILADWLVGKYRMILSLSIVYCLGHAVMAMVDIPQVTGLNPRTTLLIALALIAVGSGGIKPCVSSHVGDQFGAKNQHLLPRVFQWFYFSINFGSAISTLLIPVLLEAFGPAVAFGVPGVLMAIATFTFWLGRNNFVHIPPSGNKFFSETFSKTGLLAILNLIPLYLFIAMFWALFDQTASAWVTQAQSMNRMVFGYEVLPSQLQAINPFLVMLFIPLFSYVLYPWMGKFFAVTPLRKIAIGLFLTVPAFALPMWLEMRIAAGENPHIIWHFWAYVIITAAEIMVSITSLEFSYTQAPKRMKSFIMGLYLMSVSLGNFFVARVNHFIQNEDGTSKLTEVEYYQFFTVCMFVTAVLFTIFSFFYRGKTYIQDEELAVDAGEIVPEEEVNEEGTTGT</sequence>
<evidence type="ECO:0000313" key="7">
    <source>
        <dbReference type="EMBL" id="TWT62430.1"/>
    </source>
</evidence>
<comment type="similarity">
    <text evidence="2">Belongs to the major facilitator superfamily. Proton-dependent oligopeptide transporter (POT/PTR) (TC 2.A.17) family.</text>
</comment>
<dbReference type="OrthoDB" id="9772725at2"/>